<keyword evidence="2" id="KW-1133">Transmembrane helix</keyword>
<keyword evidence="2" id="KW-0812">Transmembrane</keyword>
<dbReference type="AlphaFoldDB" id="A0A974HPY4"/>
<evidence type="ECO:0000313" key="3">
    <source>
        <dbReference type="EMBL" id="OCT86044.1"/>
    </source>
</evidence>
<dbReference type="Proteomes" id="UP000694892">
    <property type="component" value="Chromosome 3S"/>
</dbReference>
<feature type="transmembrane region" description="Helical" evidence="2">
    <location>
        <begin position="127"/>
        <end position="145"/>
    </location>
</feature>
<evidence type="ECO:0000256" key="1">
    <source>
        <dbReference type="SAM" id="MobiDB-lite"/>
    </source>
</evidence>
<dbReference type="EMBL" id="CM004471">
    <property type="protein sequence ID" value="OCT86044.1"/>
    <property type="molecule type" value="Genomic_DNA"/>
</dbReference>
<evidence type="ECO:0000256" key="2">
    <source>
        <dbReference type="SAM" id="Phobius"/>
    </source>
</evidence>
<organism evidence="3 4">
    <name type="scientific">Xenopus laevis</name>
    <name type="common">African clawed frog</name>
    <dbReference type="NCBI Taxonomy" id="8355"/>
    <lineage>
        <taxon>Eukaryota</taxon>
        <taxon>Metazoa</taxon>
        <taxon>Chordata</taxon>
        <taxon>Craniata</taxon>
        <taxon>Vertebrata</taxon>
        <taxon>Euteleostomi</taxon>
        <taxon>Amphibia</taxon>
        <taxon>Batrachia</taxon>
        <taxon>Anura</taxon>
        <taxon>Pipoidea</taxon>
        <taxon>Pipidae</taxon>
        <taxon>Xenopodinae</taxon>
        <taxon>Xenopus</taxon>
        <taxon>Xenopus</taxon>
    </lineage>
</organism>
<sequence length="147" mass="15755">MSRQSHPTYPQCHRGPQTEHDDGCPTHPNLDTSPSVEATLSSAALIGHRLSVIGDEFNTMYAASFPSRIGRIVRTTVRVASDCWADVRDALRSVRNTANRVDHGASGTAGQWTLGRAAEPDGKCRKLLLAIGLIAVSGILMKLGLGH</sequence>
<feature type="region of interest" description="Disordered" evidence="1">
    <location>
        <begin position="1"/>
        <end position="33"/>
    </location>
</feature>
<gene>
    <name evidence="3" type="ORF">XELAEV_18019738mg</name>
</gene>
<accession>A0A974HPY4</accession>
<proteinExistence type="predicted"/>
<reference evidence="4" key="1">
    <citation type="journal article" date="2016" name="Nature">
        <title>Genome evolution in the allotetraploid frog Xenopus laevis.</title>
        <authorList>
            <person name="Session A.M."/>
            <person name="Uno Y."/>
            <person name="Kwon T."/>
            <person name="Chapman J.A."/>
            <person name="Toyoda A."/>
            <person name="Takahashi S."/>
            <person name="Fukui A."/>
            <person name="Hikosaka A."/>
            <person name="Suzuki A."/>
            <person name="Kondo M."/>
            <person name="van Heeringen S.J."/>
            <person name="Quigley I."/>
            <person name="Heinz S."/>
            <person name="Ogino H."/>
            <person name="Ochi H."/>
            <person name="Hellsten U."/>
            <person name="Lyons J.B."/>
            <person name="Simakov O."/>
            <person name="Putnam N."/>
            <person name="Stites J."/>
            <person name="Kuroki Y."/>
            <person name="Tanaka T."/>
            <person name="Michiue T."/>
            <person name="Watanabe M."/>
            <person name="Bogdanovic O."/>
            <person name="Lister R."/>
            <person name="Georgiou G."/>
            <person name="Paranjpe S.S."/>
            <person name="van Kruijsbergen I."/>
            <person name="Shu S."/>
            <person name="Carlson J."/>
            <person name="Kinoshita T."/>
            <person name="Ohta Y."/>
            <person name="Mawaribuchi S."/>
            <person name="Jenkins J."/>
            <person name="Grimwood J."/>
            <person name="Schmutz J."/>
            <person name="Mitros T."/>
            <person name="Mozaffari S.V."/>
            <person name="Suzuki Y."/>
            <person name="Haramoto Y."/>
            <person name="Yamamoto T.S."/>
            <person name="Takagi C."/>
            <person name="Heald R."/>
            <person name="Miller K."/>
            <person name="Haudenschild C."/>
            <person name="Kitzman J."/>
            <person name="Nakayama T."/>
            <person name="Izutsu Y."/>
            <person name="Robert J."/>
            <person name="Fortriede J."/>
            <person name="Burns K."/>
            <person name="Lotay V."/>
            <person name="Karimi K."/>
            <person name="Yasuoka Y."/>
            <person name="Dichmann D.S."/>
            <person name="Flajnik M.F."/>
            <person name="Houston D.W."/>
            <person name="Shendure J."/>
            <person name="DuPasquier L."/>
            <person name="Vize P.D."/>
            <person name="Zorn A.M."/>
            <person name="Ito M."/>
            <person name="Marcotte E.M."/>
            <person name="Wallingford J.B."/>
            <person name="Ito Y."/>
            <person name="Asashima M."/>
            <person name="Ueno N."/>
            <person name="Matsuda Y."/>
            <person name="Veenstra G.J."/>
            <person name="Fujiyama A."/>
            <person name="Harland R.M."/>
            <person name="Taira M."/>
            <person name="Rokhsar D.S."/>
        </authorList>
    </citation>
    <scope>NUCLEOTIDE SEQUENCE [LARGE SCALE GENOMIC DNA]</scope>
    <source>
        <strain evidence="4">J</strain>
    </source>
</reference>
<evidence type="ECO:0000313" key="4">
    <source>
        <dbReference type="Proteomes" id="UP000694892"/>
    </source>
</evidence>
<name>A0A974HPY4_XENLA</name>
<protein>
    <submittedName>
        <fullName evidence="3">Uncharacterized protein</fullName>
    </submittedName>
</protein>
<keyword evidence="2" id="KW-0472">Membrane</keyword>